<dbReference type="KEGG" id="piv:NCTC13079_00581"/>
<dbReference type="InterPro" id="IPR019004">
    <property type="entry name" value="YqeY/Aim41"/>
</dbReference>
<dbReference type="AlphaFoldDB" id="A0A3S5C2B3"/>
<dbReference type="InterPro" id="IPR003789">
    <property type="entry name" value="Asn/Gln_tRNA_amidoTrase-B-like"/>
</dbReference>
<organism evidence="1 2">
    <name type="scientific">Aedoeadaptatus ivorii</name>
    <dbReference type="NCBI Taxonomy" id="54006"/>
    <lineage>
        <taxon>Bacteria</taxon>
        <taxon>Bacillati</taxon>
        <taxon>Bacillota</taxon>
        <taxon>Tissierellia</taxon>
        <taxon>Tissierellales</taxon>
        <taxon>Peptoniphilaceae</taxon>
        <taxon>Aedoeadaptatus</taxon>
    </lineage>
</organism>
<dbReference type="Gene3D" id="1.10.1510.10">
    <property type="entry name" value="Uncharacterised protein YqeY/AIM41 PF09424, N-terminal domain"/>
    <property type="match status" value="1"/>
</dbReference>
<keyword evidence="2" id="KW-1185">Reference proteome</keyword>
<dbReference type="RefSeq" id="WP_126465057.1">
    <property type="nucleotide sequence ID" value="NZ_LR134523.1"/>
</dbReference>
<dbReference type="InterPro" id="IPR023168">
    <property type="entry name" value="GatB_Yqey_C_2"/>
</dbReference>
<sequence>MSLKETLMQDLKTAMKEKNKKTKDTITLVRAAIKQKEVDERIELDDEGVLKILSKQIKERRGSIEEFEKAGRDDLVRETEEEIQILMRYMPEQLSEEELEKLVREVMAEHDITEKKQIGLLMKNIMPKVQGRADGKAVNAIVNRILN</sequence>
<dbReference type="Proteomes" id="UP000269544">
    <property type="component" value="Chromosome"/>
</dbReference>
<dbReference type="InterPro" id="IPR042184">
    <property type="entry name" value="YqeY/Aim41_N"/>
</dbReference>
<name>A0A3S5C2B3_9FIRM</name>
<keyword evidence="1" id="KW-0808">Transferase</keyword>
<dbReference type="OrthoDB" id="9794041at2"/>
<gene>
    <name evidence="1" type="primary">yqeY</name>
    <name evidence="1" type="ORF">NCTC13079_00581</name>
</gene>
<proteinExistence type="predicted"/>
<dbReference type="PANTHER" id="PTHR28055">
    <property type="entry name" value="ALTERED INHERITANCE OF MITOCHONDRIA PROTEIN 41, MITOCHONDRIAL"/>
    <property type="match status" value="1"/>
</dbReference>
<dbReference type="EMBL" id="LR134523">
    <property type="protein sequence ID" value="VEJ35236.1"/>
    <property type="molecule type" value="Genomic_DNA"/>
</dbReference>
<accession>A0A3S5C2B3</accession>
<dbReference type="GO" id="GO:0016740">
    <property type="term" value="F:transferase activity"/>
    <property type="evidence" value="ECO:0007669"/>
    <property type="project" value="UniProtKB-KW"/>
</dbReference>
<reference evidence="1 2" key="1">
    <citation type="submission" date="2018-12" db="EMBL/GenBank/DDBJ databases">
        <authorList>
            <consortium name="Pathogen Informatics"/>
        </authorList>
    </citation>
    <scope>NUCLEOTIDE SEQUENCE [LARGE SCALE GENOMIC DNA]</scope>
    <source>
        <strain evidence="1 2">NCTC13079</strain>
    </source>
</reference>
<protein>
    <submittedName>
        <fullName evidence="1">Glutamyl-tRNA(Gln) amidotransferase subunit E</fullName>
    </submittedName>
</protein>
<dbReference type="GO" id="GO:0016884">
    <property type="term" value="F:carbon-nitrogen ligase activity, with glutamine as amido-N-donor"/>
    <property type="evidence" value="ECO:0007669"/>
    <property type="project" value="InterPro"/>
</dbReference>
<dbReference type="Gene3D" id="1.10.10.410">
    <property type="match status" value="1"/>
</dbReference>
<dbReference type="Pfam" id="PF09424">
    <property type="entry name" value="YqeY"/>
    <property type="match status" value="1"/>
</dbReference>
<dbReference type="SUPFAM" id="SSF89095">
    <property type="entry name" value="GatB/YqeY motif"/>
    <property type="match status" value="1"/>
</dbReference>
<evidence type="ECO:0000313" key="1">
    <source>
        <dbReference type="EMBL" id="VEJ35236.1"/>
    </source>
</evidence>
<dbReference type="PANTHER" id="PTHR28055:SF1">
    <property type="entry name" value="ALTERED INHERITANCE OF MITOCHONDRIA PROTEIN 41, MITOCHONDRIAL"/>
    <property type="match status" value="1"/>
</dbReference>
<evidence type="ECO:0000313" key="2">
    <source>
        <dbReference type="Proteomes" id="UP000269544"/>
    </source>
</evidence>